<feature type="domain" description="PAS" evidence="2">
    <location>
        <begin position="5"/>
        <end position="75"/>
    </location>
</feature>
<dbReference type="SMART" id="SM00091">
    <property type="entry name" value="PAS"/>
    <property type="match status" value="1"/>
</dbReference>
<dbReference type="CDD" id="cd01949">
    <property type="entry name" value="GGDEF"/>
    <property type="match status" value="1"/>
</dbReference>
<evidence type="ECO:0000256" key="1">
    <source>
        <dbReference type="ARBA" id="ARBA00001946"/>
    </source>
</evidence>
<dbReference type="Pfam" id="PF00990">
    <property type="entry name" value="GGDEF"/>
    <property type="match status" value="1"/>
</dbReference>
<gene>
    <name evidence="4" type="ORF">PTRA_b0236</name>
</gene>
<dbReference type="KEGG" id="ptn:PTRA_b0236"/>
<dbReference type="Gene3D" id="3.30.70.270">
    <property type="match status" value="1"/>
</dbReference>
<protein>
    <submittedName>
        <fullName evidence="4">Uncharacterized protein</fullName>
    </submittedName>
</protein>
<evidence type="ECO:0000259" key="2">
    <source>
        <dbReference type="PROSITE" id="PS50112"/>
    </source>
</evidence>
<evidence type="ECO:0000313" key="5">
    <source>
        <dbReference type="Proteomes" id="UP000065261"/>
    </source>
</evidence>
<reference evidence="4 5" key="1">
    <citation type="submission" date="2015-03" db="EMBL/GenBank/DDBJ databases">
        <authorList>
            <person name="Murphy D."/>
        </authorList>
    </citation>
    <scope>NUCLEOTIDE SEQUENCE [LARGE SCALE GENOMIC DNA]</scope>
    <source>
        <strain evidence="4 5">KMM 520</strain>
    </source>
</reference>
<evidence type="ECO:0000313" key="4">
    <source>
        <dbReference type="EMBL" id="ALS34752.1"/>
    </source>
</evidence>
<dbReference type="InterPro" id="IPR035965">
    <property type="entry name" value="PAS-like_dom_sf"/>
</dbReference>
<comment type="cofactor">
    <cofactor evidence="1">
        <name>Mg(2+)</name>
        <dbReference type="ChEBI" id="CHEBI:18420"/>
    </cofactor>
</comment>
<evidence type="ECO:0000259" key="3">
    <source>
        <dbReference type="PROSITE" id="PS50887"/>
    </source>
</evidence>
<dbReference type="NCBIfam" id="TIGR00229">
    <property type="entry name" value="sensory_box"/>
    <property type="match status" value="1"/>
</dbReference>
<proteinExistence type="predicted"/>
<dbReference type="GO" id="GO:0006355">
    <property type="term" value="P:regulation of DNA-templated transcription"/>
    <property type="evidence" value="ECO:0007669"/>
    <property type="project" value="InterPro"/>
</dbReference>
<name>A0A0U2VJZ9_9GAMM</name>
<dbReference type="EMBL" id="CP011035">
    <property type="protein sequence ID" value="ALS34752.1"/>
    <property type="molecule type" value="Genomic_DNA"/>
</dbReference>
<dbReference type="NCBIfam" id="TIGR00254">
    <property type="entry name" value="GGDEF"/>
    <property type="match status" value="1"/>
</dbReference>
<dbReference type="InterPro" id="IPR000160">
    <property type="entry name" value="GGDEF_dom"/>
</dbReference>
<dbReference type="SUPFAM" id="SSF55073">
    <property type="entry name" value="Nucleotide cyclase"/>
    <property type="match status" value="1"/>
</dbReference>
<sequence length="291" mass="32825">MIKNELIELEDVLDLMLDAVCVVNKVGTFVFVSAAFEQIFGYKAAEVVGKPMIDYVYKGDHNKTYNAVASLLSGETTHSRFENRWVRKDGQIIHILWSVCWSSDHQVRIAVAHDITERKKMEEQLYYMAGHDGLTGLPNRSLLMDRLQAAIVKAERENTLFSILFIDINGFKAINDTYGHLTGDKLLQDIAQRLLSVVREYDTVGRLGGDEFLIVLEDLSSAGDTTAIKRKIIGQFQQPFDLDELSLNVSPSIGIANYPTHGETDHQLIKHADQAMYKIKRMSANSIDYPD</sequence>
<dbReference type="RefSeq" id="WP_058374785.1">
    <property type="nucleotide sequence ID" value="NZ_CP011035.1"/>
</dbReference>
<accession>A0A0U2VJZ9</accession>
<dbReference type="Gene3D" id="3.30.450.20">
    <property type="entry name" value="PAS domain"/>
    <property type="match status" value="1"/>
</dbReference>
<dbReference type="InterPro" id="IPR013767">
    <property type="entry name" value="PAS_fold"/>
</dbReference>
<dbReference type="OrthoDB" id="766410at2"/>
<dbReference type="InterPro" id="IPR000014">
    <property type="entry name" value="PAS"/>
</dbReference>
<organism evidence="4">
    <name type="scientific">Pseudoalteromonas translucida KMM 520</name>
    <dbReference type="NCBI Taxonomy" id="1315283"/>
    <lineage>
        <taxon>Bacteria</taxon>
        <taxon>Pseudomonadati</taxon>
        <taxon>Pseudomonadota</taxon>
        <taxon>Gammaproteobacteria</taxon>
        <taxon>Alteromonadales</taxon>
        <taxon>Pseudoalteromonadaceae</taxon>
        <taxon>Pseudoalteromonas</taxon>
    </lineage>
</organism>
<dbReference type="PROSITE" id="PS50887">
    <property type="entry name" value="GGDEF"/>
    <property type="match status" value="1"/>
</dbReference>
<dbReference type="PANTHER" id="PTHR46663:SF3">
    <property type="entry name" value="SLL0267 PROTEIN"/>
    <property type="match status" value="1"/>
</dbReference>
<dbReference type="Proteomes" id="UP000065261">
    <property type="component" value="Chromosome II"/>
</dbReference>
<dbReference type="SUPFAM" id="SSF55785">
    <property type="entry name" value="PYP-like sensor domain (PAS domain)"/>
    <property type="match status" value="1"/>
</dbReference>
<dbReference type="PANTHER" id="PTHR46663">
    <property type="entry name" value="DIGUANYLATE CYCLASE DGCT-RELATED"/>
    <property type="match status" value="1"/>
</dbReference>
<feature type="domain" description="GGDEF" evidence="3">
    <location>
        <begin position="159"/>
        <end position="291"/>
    </location>
</feature>
<dbReference type="AlphaFoldDB" id="A0A0U2VJZ9"/>
<dbReference type="PROSITE" id="PS50112">
    <property type="entry name" value="PAS"/>
    <property type="match status" value="1"/>
</dbReference>
<dbReference type="Pfam" id="PF00989">
    <property type="entry name" value="PAS"/>
    <property type="match status" value="1"/>
</dbReference>
<dbReference type="InterPro" id="IPR043128">
    <property type="entry name" value="Rev_trsase/Diguanyl_cyclase"/>
</dbReference>
<dbReference type="FunFam" id="3.30.70.270:FF:000001">
    <property type="entry name" value="Diguanylate cyclase domain protein"/>
    <property type="match status" value="1"/>
</dbReference>
<dbReference type="PATRIC" id="fig|1315283.4.peg.3343"/>
<dbReference type="InterPro" id="IPR052163">
    <property type="entry name" value="DGC-Regulatory_Protein"/>
</dbReference>
<dbReference type="GO" id="GO:0003824">
    <property type="term" value="F:catalytic activity"/>
    <property type="evidence" value="ECO:0007669"/>
    <property type="project" value="UniProtKB-ARBA"/>
</dbReference>
<dbReference type="CDD" id="cd00130">
    <property type="entry name" value="PAS"/>
    <property type="match status" value="1"/>
</dbReference>
<dbReference type="SMART" id="SM00267">
    <property type="entry name" value="GGDEF"/>
    <property type="match status" value="1"/>
</dbReference>
<dbReference type="InterPro" id="IPR029787">
    <property type="entry name" value="Nucleotide_cyclase"/>
</dbReference>